<dbReference type="InterPro" id="IPR027417">
    <property type="entry name" value="P-loop_NTPase"/>
</dbReference>
<gene>
    <name evidence="2" type="primary">RAB24</name>
    <name evidence="2" type="ORF">IWQ62_002571</name>
</gene>
<dbReference type="Proteomes" id="UP001150925">
    <property type="component" value="Unassembled WGS sequence"/>
</dbReference>
<evidence type="ECO:0000313" key="3">
    <source>
        <dbReference type="Proteomes" id="UP001150925"/>
    </source>
</evidence>
<dbReference type="SUPFAM" id="SSF52540">
    <property type="entry name" value="P-loop containing nucleoside triphosphate hydrolases"/>
    <property type="match status" value="1"/>
</dbReference>
<keyword evidence="1" id="KW-0547">Nucleotide-binding</keyword>
<accession>A0A9W8APP9</accession>
<dbReference type="GO" id="GO:0005525">
    <property type="term" value="F:GTP binding"/>
    <property type="evidence" value="ECO:0007669"/>
    <property type="project" value="InterPro"/>
</dbReference>
<keyword evidence="3" id="KW-1185">Reference proteome</keyword>
<name>A0A9W8APP9_9FUNG</name>
<dbReference type="EMBL" id="JANBPY010000565">
    <property type="protein sequence ID" value="KAJ1965800.1"/>
    <property type="molecule type" value="Genomic_DNA"/>
</dbReference>
<reference evidence="2" key="1">
    <citation type="submission" date="2022-07" db="EMBL/GenBank/DDBJ databases">
        <title>Phylogenomic reconstructions and comparative analyses of Kickxellomycotina fungi.</title>
        <authorList>
            <person name="Reynolds N.K."/>
            <person name="Stajich J.E."/>
            <person name="Barry K."/>
            <person name="Grigoriev I.V."/>
            <person name="Crous P."/>
            <person name="Smith M.E."/>
        </authorList>
    </citation>
    <scope>NUCLEOTIDE SEQUENCE</scope>
    <source>
        <strain evidence="2">RSA 1196</strain>
    </source>
</reference>
<dbReference type="PRINTS" id="PR00449">
    <property type="entry name" value="RASTRNSFRMNG"/>
</dbReference>
<dbReference type="PROSITE" id="PS51419">
    <property type="entry name" value="RAB"/>
    <property type="match status" value="1"/>
</dbReference>
<dbReference type="OrthoDB" id="26525at2759"/>
<feature type="non-terminal residue" evidence="2">
    <location>
        <position position="1"/>
    </location>
</feature>
<evidence type="ECO:0000256" key="1">
    <source>
        <dbReference type="ARBA" id="ARBA00022741"/>
    </source>
</evidence>
<protein>
    <submittedName>
        <fullName evidence="2">Ras- protein Rab-24</fullName>
    </submittedName>
</protein>
<dbReference type="GO" id="GO:0003924">
    <property type="term" value="F:GTPase activity"/>
    <property type="evidence" value="ECO:0007669"/>
    <property type="project" value="InterPro"/>
</dbReference>
<dbReference type="Pfam" id="PF00071">
    <property type="entry name" value="Ras"/>
    <property type="match status" value="1"/>
</dbReference>
<sequence length="206" mass="23155">MNRPELNIALIGLPRIGKSTLIHRYINRDISTATSKLESRDTTLVALGINLFAKVIDNGPLQLVLRIWDVDGTSPHCNKIRLNQNTAFAAILCYDTNDHATMYPIPAWIAEIRHVAPHCRLYLCGLREDLYTSLATVESPLTSPTSPYSDHTVDDPSSYHTKLRLHHRHGYVDAIQGFCQQLSLEGAFETSALRNVNVYQLFDTIV</sequence>
<proteinExistence type="predicted"/>
<comment type="caution">
    <text evidence="2">The sequence shown here is derived from an EMBL/GenBank/DDBJ whole genome shotgun (WGS) entry which is preliminary data.</text>
</comment>
<organism evidence="2 3">
    <name type="scientific">Dispira parvispora</name>
    <dbReference type="NCBI Taxonomy" id="1520584"/>
    <lineage>
        <taxon>Eukaryota</taxon>
        <taxon>Fungi</taxon>
        <taxon>Fungi incertae sedis</taxon>
        <taxon>Zoopagomycota</taxon>
        <taxon>Kickxellomycotina</taxon>
        <taxon>Dimargaritomycetes</taxon>
        <taxon>Dimargaritales</taxon>
        <taxon>Dimargaritaceae</taxon>
        <taxon>Dispira</taxon>
    </lineage>
</organism>
<dbReference type="AlphaFoldDB" id="A0A9W8APP9"/>
<evidence type="ECO:0000313" key="2">
    <source>
        <dbReference type="EMBL" id="KAJ1965800.1"/>
    </source>
</evidence>
<dbReference type="Gene3D" id="3.40.50.300">
    <property type="entry name" value="P-loop containing nucleotide triphosphate hydrolases"/>
    <property type="match status" value="1"/>
</dbReference>
<dbReference type="InterPro" id="IPR001806">
    <property type="entry name" value="Small_GTPase"/>
</dbReference>
<dbReference type="PANTHER" id="PTHR47978">
    <property type="match status" value="1"/>
</dbReference>